<protein>
    <submittedName>
        <fullName evidence="2">Uncharacterized protein</fullName>
    </submittedName>
</protein>
<dbReference type="AlphaFoldDB" id="A0A7C1W306"/>
<feature type="coiled-coil region" evidence="1">
    <location>
        <begin position="170"/>
        <end position="197"/>
    </location>
</feature>
<gene>
    <name evidence="2" type="ORF">ENI35_01800</name>
</gene>
<accession>A0A7C1W306</accession>
<evidence type="ECO:0000256" key="1">
    <source>
        <dbReference type="SAM" id="Coils"/>
    </source>
</evidence>
<proteinExistence type="predicted"/>
<evidence type="ECO:0000313" key="2">
    <source>
        <dbReference type="EMBL" id="HEC67540.1"/>
    </source>
</evidence>
<dbReference type="EMBL" id="DRIH01000058">
    <property type="protein sequence ID" value="HEC67540.1"/>
    <property type="molecule type" value="Genomic_DNA"/>
</dbReference>
<dbReference type="Proteomes" id="UP000885738">
    <property type="component" value="Unassembled WGS sequence"/>
</dbReference>
<comment type="caution">
    <text evidence="2">The sequence shown here is derived from an EMBL/GenBank/DDBJ whole genome shotgun (WGS) entry which is preliminary data.</text>
</comment>
<organism evidence="2">
    <name type="scientific">Desulfofervidus auxilii</name>
    <dbReference type="NCBI Taxonomy" id="1621989"/>
    <lineage>
        <taxon>Bacteria</taxon>
        <taxon>Pseudomonadati</taxon>
        <taxon>Thermodesulfobacteriota</taxon>
        <taxon>Candidatus Desulfofervidia</taxon>
        <taxon>Candidatus Desulfofervidales</taxon>
        <taxon>Candidatus Desulfofervidaceae</taxon>
        <taxon>Candidatus Desulfofervidus</taxon>
    </lineage>
</organism>
<reference evidence="2" key="1">
    <citation type="journal article" date="2020" name="mSystems">
        <title>Genome- and Community-Level Interaction Insights into Carbon Utilization and Element Cycling Functions of Hydrothermarchaeota in Hydrothermal Sediment.</title>
        <authorList>
            <person name="Zhou Z."/>
            <person name="Liu Y."/>
            <person name="Xu W."/>
            <person name="Pan J."/>
            <person name="Luo Z.H."/>
            <person name="Li M."/>
        </authorList>
    </citation>
    <scope>NUCLEOTIDE SEQUENCE [LARGE SCALE GENOMIC DNA]</scope>
    <source>
        <strain evidence="2">HyVt-389</strain>
    </source>
</reference>
<keyword evidence="1" id="KW-0175">Coiled coil</keyword>
<sequence>MVGKLVATELKEIQKETFYRECFHKDENCSGRTIKAHSIQKNRILKKLSSNGLVLGFDYYSHMAAGFNPFDPILKEIGVKKASTFTGFCSYHDRAIFGPIENLDYEVGNKAQEFLFAYRAFAKEYHAKMSVQRFLNKLIGKIERDGFKILYLNQSKNIPFGYSEWKKASLSFWRRALKGTKDTLKKLEREKIAFNINLDKGRYYKIESDVIVFPKEHYIAVSSIFFLERDLNGKVVNDLRYVSNYGKPIFLNIFPQNGKTYAILSYYKKHKEAFSFLETQVIKKDENIQKTIISNFIILHPLENFYVSPQKWNSIPDKKKQLFYKKWSDSLLSFNSQISTKEHFNFFHFL</sequence>
<name>A0A7C1W306_DESA2</name>